<keyword evidence="2 4" id="KW-0863">Zinc-finger</keyword>
<organism evidence="6 7">
    <name type="scientific">Biomphalaria glabrata</name>
    <name type="common">Bloodfluke planorb</name>
    <name type="synonym">Freshwater snail</name>
    <dbReference type="NCBI Taxonomy" id="6526"/>
    <lineage>
        <taxon>Eukaryota</taxon>
        <taxon>Metazoa</taxon>
        <taxon>Spiralia</taxon>
        <taxon>Lophotrochozoa</taxon>
        <taxon>Mollusca</taxon>
        <taxon>Gastropoda</taxon>
        <taxon>Heterobranchia</taxon>
        <taxon>Euthyneura</taxon>
        <taxon>Panpulmonata</taxon>
        <taxon>Hygrophila</taxon>
        <taxon>Lymnaeoidea</taxon>
        <taxon>Planorbidae</taxon>
        <taxon>Biomphalaria</taxon>
    </lineage>
</organism>
<dbReference type="PANTHER" id="PTHR10044:SF139">
    <property type="entry name" value="DEATH-ASSOCIATED INHIBITOR OF APOPTOSIS 2"/>
    <property type="match status" value="1"/>
</dbReference>
<dbReference type="InterPro" id="IPR050784">
    <property type="entry name" value="IAP"/>
</dbReference>
<dbReference type="SUPFAM" id="SSF57850">
    <property type="entry name" value="RING/U-box"/>
    <property type="match status" value="1"/>
</dbReference>
<evidence type="ECO:0000256" key="1">
    <source>
        <dbReference type="ARBA" id="ARBA00022723"/>
    </source>
</evidence>
<dbReference type="GeneID" id="106061061"/>
<dbReference type="GO" id="GO:0051726">
    <property type="term" value="P:regulation of cell cycle"/>
    <property type="evidence" value="ECO:0007669"/>
    <property type="project" value="TreeGrafter"/>
</dbReference>
<dbReference type="Proteomes" id="UP001165740">
    <property type="component" value="Chromosome 9"/>
</dbReference>
<evidence type="ECO:0000259" key="5">
    <source>
        <dbReference type="PROSITE" id="PS50089"/>
    </source>
</evidence>
<keyword evidence="3" id="KW-0862">Zinc</keyword>
<dbReference type="PANTHER" id="PTHR10044">
    <property type="entry name" value="INHIBITOR OF APOPTOSIS"/>
    <property type="match status" value="1"/>
</dbReference>
<evidence type="ECO:0000313" key="6">
    <source>
        <dbReference type="Proteomes" id="UP001165740"/>
    </source>
</evidence>
<name>A0A9W3BGV0_BIOGL</name>
<dbReference type="GO" id="GO:0008270">
    <property type="term" value="F:zinc ion binding"/>
    <property type="evidence" value="ECO:0007669"/>
    <property type="project" value="UniProtKB-KW"/>
</dbReference>
<dbReference type="Pfam" id="PF13920">
    <property type="entry name" value="zf-C3HC4_3"/>
    <property type="match status" value="1"/>
</dbReference>
<dbReference type="InterPro" id="IPR011029">
    <property type="entry name" value="DEATH-like_dom_sf"/>
</dbReference>
<dbReference type="GO" id="GO:0005737">
    <property type="term" value="C:cytoplasm"/>
    <property type="evidence" value="ECO:0007669"/>
    <property type="project" value="TreeGrafter"/>
</dbReference>
<dbReference type="RefSeq" id="XP_055898701.1">
    <property type="nucleotide sequence ID" value="XM_056042726.1"/>
</dbReference>
<reference evidence="7" key="1">
    <citation type="submission" date="2025-08" db="UniProtKB">
        <authorList>
            <consortium name="RefSeq"/>
        </authorList>
    </citation>
    <scope>IDENTIFICATION</scope>
</reference>
<dbReference type="AlphaFoldDB" id="A0A9W3BGV0"/>
<accession>A0A9W3BGV0</accession>
<dbReference type="InterPro" id="IPR001841">
    <property type="entry name" value="Znf_RING"/>
</dbReference>
<dbReference type="Gene3D" id="1.10.1170.10">
    <property type="entry name" value="Inhibitor Of Apoptosis Protein (2mihbC-IAP-1), Chain A"/>
    <property type="match status" value="1"/>
</dbReference>
<gene>
    <name evidence="7" type="primary">LOC106061061</name>
</gene>
<dbReference type="OrthoDB" id="10251804at2759"/>
<sequence>MDKICTYVSATGAKLLELGARISKASFSFSSNSQNERCHKRLRLNNGEAASVNPNRRTRSQRETIVQIKMDVVAQNEDGTKYCIKDAQGKMFTLDKFTLSDIDDNDVVNVLRDIGFTGDKLQDSFTLTPLTSQSSANDTDVPAAPDTRISQCKRGNTSAASKLSIDGIEYLIGQTTMPGFQLTSEQNDEVKKAVTSISHSHRLTDQAYVAFPVSYCQDVLDEIRDIREQRLCKICMDNETCATFVPCGHLVSCMECYNKVQCCPVCKASIDYVIKTYIA</sequence>
<keyword evidence="6" id="KW-1185">Reference proteome</keyword>
<evidence type="ECO:0000256" key="3">
    <source>
        <dbReference type="ARBA" id="ARBA00022833"/>
    </source>
</evidence>
<keyword evidence="1" id="KW-0479">Metal-binding</keyword>
<dbReference type="GO" id="GO:0005634">
    <property type="term" value="C:nucleus"/>
    <property type="evidence" value="ECO:0007669"/>
    <property type="project" value="TreeGrafter"/>
</dbReference>
<proteinExistence type="predicted"/>
<evidence type="ECO:0000256" key="2">
    <source>
        <dbReference type="ARBA" id="ARBA00022771"/>
    </source>
</evidence>
<dbReference type="FunFam" id="1.10.1170.10:FF:000002">
    <property type="entry name" value="Baculoviral IAP repeat containing 7"/>
    <property type="match status" value="1"/>
</dbReference>
<feature type="domain" description="RING-type" evidence="5">
    <location>
        <begin position="232"/>
        <end position="267"/>
    </location>
</feature>
<evidence type="ECO:0000256" key="4">
    <source>
        <dbReference type="PROSITE-ProRule" id="PRU00175"/>
    </source>
</evidence>
<evidence type="ECO:0000313" key="7">
    <source>
        <dbReference type="RefSeq" id="XP_055898701.1"/>
    </source>
</evidence>
<dbReference type="PROSITE" id="PS50089">
    <property type="entry name" value="ZF_RING_2"/>
    <property type="match status" value="1"/>
</dbReference>
<dbReference type="Gene3D" id="1.10.533.10">
    <property type="entry name" value="Death Domain, Fas"/>
    <property type="match status" value="1"/>
</dbReference>
<protein>
    <submittedName>
        <fullName evidence="7">Baculoviral IAP repeat-containing protein 7-like</fullName>
    </submittedName>
</protein>